<feature type="region of interest" description="Disordered" evidence="3">
    <location>
        <begin position="424"/>
        <end position="459"/>
    </location>
</feature>
<feature type="compositionally biased region" description="Basic and acidic residues" evidence="3">
    <location>
        <begin position="424"/>
        <end position="436"/>
    </location>
</feature>
<dbReference type="GO" id="GO:0005634">
    <property type="term" value="C:nucleus"/>
    <property type="evidence" value="ECO:0007669"/>
    <property type="project" value="UniProtKB-SubCell"/>
</dbReference>
<feature type="compositionally biased region" description="Polar residues" evidence="3">
    <location>
        <begin position="1"/>
        <end position="16"/>
    </location>
</feature>
<name>A0A0D2BKR7_9EURO</name>
<dbReference type="HOGENOM" id="CLU_014597_2_1_1"/>
<feature type="region of interest" description="Disordered" evidence="3">
    <location>
        <begin position="1"/>
        <end position="21"/>
    </location>
</feature>
<comment type="subcellular location">
    <subcellularLocation>
        <location evidence="1">Nucleus</location>
    </subcellularLocation>
</comment>
<evidence type="ECO:0000256" key="2">
    <source>
        <dbReference type="ARBA" id="ARBA00023242"/>
    </source>
</evidence>
<evidence type="ECO:0008006" key="6">
    <source>
        <dbReference type="Google" id="ProtNLM"/>
    </source>
</evidence>
<feature type="region of interest" description="Disordered" evidence="3">
    <location>
        <begin position="533"/>
        <end position="558"/>
    </location>
</feature>
<feature type="compositionally biased region" description="Acidic residues" evidence="3">
    <location>
        <begin position="437"/>
        <end position="453"/>
    </location>
</feature>
<dbReference type="EMBL" id="KN847492">
    <property type="protein sequence ID" value="KIW19513.1"/>
    <property type="molecule type" value="Genomic_DNA"/>
</dbReference>
<protein>
    <recommendedName>
        <fullName evidence="6">Transcription factor domain-containing protein</fullName>
    </recommendedName>
</protein>
<feature type="compositionally biased region" description="Low complexity" evidence="3">
    <location>
        <begin position="547"/>
        <end position="558"/>
    </location>
</feature>
<dbReference type="OrthoDB" id="39175at2759"/>
<dbReference type="GO" id="GO:0003700">
    <property type="term" value="F:DNA-binding transcription factor activity"/>
    <property type="evidence" value="ECO:0007669"/>
    <property type="project" value="TreeGrafter"/>
</dbReference>
<gene>
    <name evidence="4" type="ORF">PV08_00085</name>
</gene>
<dbReference type="GO" id="GO:0045944">
    <property type="term" value="P:positive regulation of transcription by RNA polymerase II"/>
    <property type="evidence" value="ECO:0007669"/>
    <property type="project" value="TreeGrafter"/>
</dbReference>
<dbReference type="Pfam" id="PF11951">
    <property type="entry name" value="Fungal_trans_2"/>
    <property type="match status" value="1"/>
</dbReference>
<dbReference type="InterPro" id="IPR021858">
    <property type="entry name" value="Fun_TF"/>
</dbReference>
<dbReference type="VEuPathDB" id="FungiDB:PV08_00085"/>
<proteinExistence type="predicted"/>
<evidence type="ECO:0000313" key="5">
    <source>
        <dbReference type="Proteomes" id="UP000053328"/>
    </source>
</evidence>
<dbReference type="PANTHER" id="PTHR37534:SF44">
    <property type="entry name" value="ZN(II)2CYS6 TRANSCRIPTION FACTOR (EUROFUNG)"/>
    <property type="match status" value="1"/>
</dbReference>
<organism evidence="4 5">
    <name type="scientific">Exophiala spinifera</name>
    <dbReference type="NCBI Taxonomy" id="91928"/>
    <lineage>
        <taxon>Eukaryota</taxon>
        <taxon>Fungi</taxon>
        <taxon>Dikarya</taxon>
        <taxon>Ascomycota</taxon>
        <taxon>Pezizomycotina</taxon>
        <taxon>Eurotiomycetes</taxon>
        <taxon>Chaetothyriomycetidae</taxon>
        <taxon>Chaetothyriales</taxon>
        <taxon>Herpotrichiellaceae</taxon>
        <taxon>Exophiala</taxon>
    </lineage>
</organism>
<accession>A0A0D2BKR7</accession>
<dbReference type="PANTHER" id="PTHR37534">
    <property type="entry name" value="TRANSCRIPTIONAL ACTIVATOR PROTEIN UGA3"/>
    <property type="match status" value="1"/>
</dbReference>
<keyword evidence="5" id="KW-1185">Reference proteome</keyword>
<reference evidence="4 5" key="1">
    <citation type="submission" date="2015-01" db="EMBL/GenBank/DDBJ databases">
        <title>The Genome Sequence of Exophiala spinifera CBS89968.</title>
        <authorList>
            <consortium name="The Broad Institute Genomics Platform"/>
            <person name="Cuomo C."/>
            <person name="de Hoog S."/>
            <person name="Gorbushina A."/>
            <person name="Stielow B."/>
            <person name="Teixiera M."/>
            <person name="Abouelleil A."/>
            <person name="Chapman S.B."/>
            <person name="Priest M."/>
            <person name="Young S.K."/>
            <person name="Wortman J."/>
            <person name="Nusbaum C."/>
            <person name="Birren B."/>
        </authorList>
    </citation>
    <scope>NUCLEOTIDE SEQUENCE [LARGE SCALE GENOMIC DNA]</scope>
    <source>
        <strain evidence="4 5">CBS 89968</strain>
    </source>
</reference>
<feature type="region of interest" description="Disordered" evidence="3">
    <location>
        <begin position="619"/>
        <end position="638"/>
    </location>
</feature>
<keyword evidence="2" id="KW-0539">Nucleus</keyword>
<dbReference type="Proteomes" id="UP000053328">
    <property type="component" value="Unassembled WGS sequence"/>
</dbReference>
<evidence type="ECO:0000256" key="3">
    <source>
        <dbReference type="SAM" id="MobiDB-lite"/>
    </source>
</evidence>
<dbReference type="GO" id="GO:0000976">
    <property type="term" value="F:transcription cis-regulatory region binding"/>
    <property type="evidence" value="ECO:0007669"/>
    <property type="project" value="TreeGrafter"/>
</dbReference>
<dbReference type="AlphaFoldDB" id="A0A0D2BKR7"/>
<dbReference type="GeneID" id="27327168"/>
<evidence type="ECO:0000313" key="4">
    <source>
        <dbReference type="EMBL" id="KIW19513.1"/>
    </source>
</evidence>
<evidence type="ECO:0000256" key="1">
    <source>
        <dbReference type="ARBA" id="ARBA00004123"/>
    </source>
</evidence>
<dbReference type="RefSeq" id="XP_016239729.1">
    <property type="nucleotide sequence ID" value="XM_016374453.1"/>
</dbReference>
<sequence length="677" mass="75143">MPSSSGADDASTTQRCQPEGFITSWPPAVEAIDSSEPCDISSEDSSGFCTMLTRHTFLPYQRGLVVDLDKQSLLVGHYFSTVCTMLSCFDSFTNPLRTEIQAAMTTSRLIQSCVMSISAAHLCLINPHWSINRLEYLTAAISEVKRELDTVLLLSRSSYSPSSSLVAGTTTADDENKLDRLLLGVLLLGVTTSWHVSSGLGLEHIPGARALLRTWLARSFGNGQQQQQQQQGDHRLLSLLNFYVGLQAYWEAMASFLIDQEPSQIDFLFASLATFPAQQPQPQQIHINPWTGLSAIPWLYLARSGCLIRMKRRLVKSRVGNSNGGMAATTGSSASRCQSDMLNLRRLESRARILTAQILSYDMPCDEQIEETYDDHTPKSHLKDLALCCQLVALLEIHRAFDIADESKAILDLIKSVITDTHKDYRMSQPQKRKEGEVEEEEGDGQTDEDNDDPSSSSCRETLITKLSTTIITLLSRMPTDSGTRSLHHLLLLASGSALLPHLKWDPPPPALVSMSGSGIVYDVNIDANADTNIDSNINNPRMDALPSSSPSSFSDTSPSSSTSCVALWQWRQIVLDRITFLEQSLRLDALRKVRLILQQVWARSDAILHKYSYDLDPDHHHRRRRRRSDSSSLAPPLLSGVSAGGGVVMNCSSPLEWESLLHWIDVMEDADLVFFF</sequence>